<dbReference type="SUPFAM" id="SSF50129">
    <property type="entry name" value="GroES-like"/>
    <property type="match status" value="1"/>
</dbReference>
<dbReference type="InterPro" id="IPR013149">
    <property type="entry name" value="ADH-like_C"/>
</dbReference>
<dbReference type="CDD" id="cd08268">
    <property type="entry name" value="MDR2"/>
    <property type="match status" value="1"/>
</dbReference>
<feature type="domain" description="Enoyl reductase (ER)" evidence="3">
    <location>
        <begin position="13"/>
        <end position="332"/>
    </location>
</feature>
<dbReference type="Pfam" id="PF08240">
    <property type="entry name" value="ADH_N"/>
    <property type="match status" value="1"/>
</dbReference>
<gene>
    <name evidence="4" type="ORF">DD666_18420</name>
</gene>
<protein>
    <recommendedName>
        <fullName evidence="3">Enoyl reductase (ER) domain-containing protein</fullName>
    </recommendedName>
</protein>
<name>A0A356LKI5_9BURK</name>
<evidence type="ECO:0000256" key="1">
    <source>
        <dbReference type="ARBA" id="ARBA00022857"/>
    </source>
</evidence>
<organism evidence="4 5">
    <name type="scientific">Advenella kashmirensis</name>
    <dbReference type="NCBI Taxonomy" id="310575"/>
    <lineage>
        <taxon>Bacteria</taxon>
        <taxon>Pseudomonadati</taxon>
        <taxon>Pseudomonadota</taxon>
        <taxon>Betaproteobacteria</taxon>
        <taxon>Burkholderiales</taxon>
        <taxon>Alcaligenaceae</taxon>
    </lineage>
</organism>
<dbReference type="InterPro" id="IPR036291">
    <property type="entry name" value="NAD(P)-bd_dom_sf"/>
</dbReference>
<evidence type="ECO:0000313" key="4">
    <source>
        <dbReference type="EMBL" id="HBP31369.1"/>
    </source>
</evidence>
<dbReference type="Gene3D" id="3.90.180.10">
    <property type="entry name" value="Medium-chain alcohol dehydrogenases, catalytic domain"/>
    <property type="match status" value="1"/>
</dbReference>
<dbReference type="SUPFAM" id="SSF51735">
    <property type="entry name" value="NAD(P)-binding Rossmann-fold domains"/>
    <property type="match status" value="1"/>
</dbReference>
<dbReference type="SMART" id="SM00829">
    <property type="entry name" value="PKS_ER"/>
    <property type="match status" value="1"/>
</dbReference>
<dbReference type="GO" id="GO:0070402">
    <property type="term" value="F:NADPH binding"/>
    <property type="evidence" value="ECO:0007669"/>
    <property type="project" value="TreeGrafter"/>
</dbReference>
<keyword evidence="1" id="KW-0521">NADP</keyword>
<evidence type="ECO:0000259" key="3">
    <source>
        <dbReference type="SMART" id="SM00829"/>
    </source>
</evidence>
<dbReference type="InterPro" id="IPR013154">
    <property type="entry name" value="ADH-like_N"/>
</dbReference>
<dbReference type="InterPro" id="IPR020843">
    <property type="entry name" value="ER"/>
</dbReference>
<evidence type="ECO:0000313" key="5">
    <source>
        <dbReference type="Proteomes" id="UP000264036"/>
    </source>
</evidence>
<dbReference type="PANTHER" id="PTHR48106:SF5">
    <property type="entry name" value="ZINC-CONTAINING ALCOHOL DEHYDROGENASE"/>
    <property type="match status" value="1"/>
</dbReference>
<dbReference type="PANTHER" id="PTHR48106">
    <property type="entry name" value="QUINONE OXIDOREDUCTASE PIG3-RELATED"/>
    <property type="match status" value="1"/>
</dbReference>
<dbReference type="GO" id="GO:0016651">
    <property type="term" value="F:oxidoreductase activity, acting on NAD(P)H"/>
    <property type="evidence" value="ECO:0007669"/>
    <property type="project" value="TreeGrafter"/>
</dbReference>
<evidence type="ECO:0000256" key="2">
    <source>
        <dbReference type="ARBA" id="ARBA00023002"/>
    </source>
</evidence>
<sequence>MNKMLQVKFSRTGGPEVMELLPLQLPQLQKDDVSVKIGAIGLNRFEALYRRNFYVIPPTLPSTMGVEAVGTVMELGSNVKGLSLGTRVTILPIASPVVGTGTYATHANVPASAIVPSIDGTTDIEEAAIWMASLQAFNLITKKRLGKGDAVLITAGTSSVGTALIQMARDMGVTVFATSRKSLRKSELLDRGADYAVATDDEDVVQIIDNITKGRGVSIAYDTVGGTVLAQCLASVSEGGSVFSYGAQSSTDFNAARADVPLGALDRRYLTFVDLFELIGTPDRFAAAKAYIPEAYSRGVLKPWIDSTFSLSDIQNAHRRMEDGSLNGKVVVITT</sequence>
<comment type="caution">
    <text evidence="4">The sequence shown here is derived from an EMBL/GenBank/DDBJ whole genome shotgun (WGS) entry which is preliminary data.</text>
</comment>
<keyword evidence="2" id="KW-0560">Oxidoreductase</keyword>
<dbReference type="Proteomes" id="UP000264036">
    <property type="component" value="Unassembled WGS sequence"/>
</dbReference>
<dbReference type="EMBL" id="DOEK01000038">
    <property type="protein sequence ID" value="HBP31369.1"/>
    <property type="molecule type" value="Genomic_DNA"/>
</dbReference>
<dbReference type="InterPro" id="IPR011032">
    <property type="entry name" value="GroES-like_sf"/>
</dbReference>
<reference evidence="4 5" key="1">
    <citation type="journal article" date="2018" name="Nat. Biotechnol.">
        <title>A standardized bacterial taxonomy based on genome phylogeny substantially revises the tree of life.</title>
        <authorList>
            <person name="Parks D.H."/>
            <person name="Chuvochina M."/>
            <person name="Waite D.W."/>
            <person name="Rinke C."/>
            <person name="Skarshewski A."/>
            <person name="Chaumeil P.A."/>
            <person name="Hugenholtz P."/>
        </authorList>
    </citation>
    <scope>NUCLEOTIDE SEQUENCE [LARGE SCALE GENOMIC DNA]</scope>
    <source>
        <strain evidence="4">UBA10707</strain>
    </source>
</reference>
<accession>A0A356LKI5</accession>
<dbReference type="Gene3D" id="3.40.50.720">
    <property type="entry name" value="NAD(P)-binding Rossmann-like Domain"/>
    <property type="match status" value="1"/>
</dbReference>
<dbReference type="Pfam" id="PF00107">
    <property type="entry name" value="ADH_zinc_N"/>
    <property type="match status" value="1"/>
</dbReference>
<proteinExistence type="predicted"/>
<dbReference type="AlphaFoldDB" id="A0A356LKI5"/>